<dbReference type="Pfam" id="PF04542">
    <property type="entry name" value="Sigma70_r2"/>
    <property type="match status" value="1"/>
</dbReference>
<dbReference type="AlphaFoldDB" id="A0A953L7X8"/>
<keyword evidence="5" id="KW-0804">Transcription</keyword>
<comment type="caution">
    <text evidence="8">The sequence shown here is derived from an EMBL/GenBank/DDBJ whole genome shotgun (WGS) entry which is preliminary data.</text>
</comment>
<proteinExistence type="inferred from homology"/>
<dbReference type="InterPro" id="IPR013249">
    <property type="entry name" value="RNA_pol_sigma70_r4_t2"/>
</dbReference>
<dbReference type="CDD" id="cd06171">
    <property type="entry name" value="Sigma70_r4"/>
    <property type="match status" value="1"/>
</dbReference>
<evidence type="ECO:0000256" key="5">
    <source>
        <dbReference type="ARBA" id="ARBA00023163"/>
    </source>
</evidence>
<name>A0A953L7X8_9BACT</name>
<evidence type="ECO:0000256" key="3">
    <source>
        <dbReference type="ARBA" id="ARBA00023082"/>
    </source>
</evidence>
<dbReference type="EMBL" id="JAHVHU010000004">
    <property type="protein sequence ID" value="MBY5957090.1"/>
    <property type="molecule type" value="Genomic_DNA"/>
</dbReference>
<feature type="domain" description="RNA polymerase sigma-70 region 2" evidence="6">
    <location>
        <begin position="15"/>
        <end position="76"/>
    </location>
</feature>
<dbReference type="PANTHER" id="PTHR43133">
    <property type="entry name" value="RNA POLYMERASE ECF-TYPE SIGMA FACTO"/>
    <property type="match status" value="1"/>
</dbReference>
<dbReference type="InterPro" id="IPR036388">
    <property type="entry name" value="WH-like_DNA-bd_sf"/>
</dbReference>
<dbReference type="InterPro" id="IPR014284">
    <property type="entry name" value="RNA_pol_sigma-70_dom"/>
</dbReference>
<keyword evidence="4" id="KW-0238">DNA-binding</keyword>
<evidence type="ECO:0000256" key="2">
    <source>
        <dbReference type="ARBA" id="ARBA00023015"/>
    </source>
</evidence>
<feature type="domain" description="RNA polymerase sigma factor 70 region 4 type 2" evidence="7">
    <location>
        <begin position="108"/>
        <end position="158"/>
    </location>
</feature>
<dbReference type="InterPro" id="IPR013325">
    <property type="entry name" value="RNA_pol_sigma_r2"/>
</dbReference>
<evidence type="ECO:0000259" key="6">
    <source>
        <dbReference type="Pfam" id="PF04542"/>
    </source>
</evidence>
<evidence type="ECO:0000256" key="1">
    <source>
        <dbReference type="ARBA" id="ARBA00010641"/>
    </source>
</evidence>
<comment type="similarity">
    <text evidence="1">Belongs to the sigma-70 factor family. ECF subfamily.</text>
</comment>
<evidence type="ECO:0000256" key="4">
    <source>
        <dbReference type="ARBA" id="ARBA00023125"/>
    </source>
</evidence>
<dbReference type="InterPro" id="IPR039425">
    <property type="entry name" value="RNA_pol_sigma-70-like"/>
</dbReference>
<dbReference type="SUPFAM" id="SSF88946">
    <property type="entry name" value="Sigma2 domain of RNA polymerase sigma factors"/>
    <property type="match status" value="1"/>
</dbReference>
<keyword evidence="2" id="KW-0805">Transcription regulation</keyword>
<sequence>MNYHQVFNEDVFPLRDKLYRFSLSIVRKNDIAEDVVQEILIKVWDKREDWEKWRNMNAMIYTMTKNLSLDKLKSKNNQLYTIPEGYDTPADSANPVQRVISMDVECIIHKAIGTLNEIQRMVIQLRDIEGHTYQEIADMTDLTMAQVKVNLHRGRLELRDKLKNKL</sequence>
<dbReference type="PANTHER" id="PTHR43133:SF8">
    <property type="entry name" value="RNA POLYMERASE SIGMA FACTOR HI_1459-RELATED"/>
    <property type="match status" value="1"/>
</dbReference>
<dbReference type="InterPro" id="IPR013324">
    <property type="entry name" value="RNA_pol_sigma_r3/r4-like"/>
</dbReference>
<dbReference type="Gene3D" id="1.10.10.10">
    <property type="entry name" value="Winged helix-like DNA-binding domain superfamily/Winged helix DNA-binding domain"/>
    <property type="match status" value="1"/>
</dbReference>
<gene>
    <name evidence="8" type="ORF">KUV50_03010</name>
</gene>
<keyword evidence="3" id="KW-0731">Sigma factor</keyword>
<dbReference type="NCBIfam" id="TIGR02937">
    <property type="entry name" value="sigma70-ECF"/>
    <property type="match status" value="1"/>
</dbReference>
<dbReference type="RefSeq" id="WP_222578614.1">
    <property type="nucleotide sequence ID" value="NZ_JAHVHU010000004.1"/>
</dbReference>
<dbReference type="Proteomes" id="UP000753961">
    <property type="component" value="Unassembled WGS sequence"/>
</dbReference>
<organism evidence="8 9">
    <name type="scientific">Membranihabitans marinus</name>
    <dbReference type="NCBI Taxonomy" id="1227546"/>
    <lineage>
        <taxon>Bacteria</taxon>
        <taxon>Pseudomonadati</taxon>
        <taxon>Bacteroidota</taxon>
        <taxon>Saprospiria</taxon>
        <taxon>Saprospirales</taxon>
        <taxon>Saprospiraceae</taxon>
        <taxon>Membranihabitans</taxon>
    </lineage>
</organism>
<dbReference type="Pfam" id="PF08281">
    <property type="entry name" value="Sigma70_r4_2"/>
    <property type="match status" value="1"/>
</dbReference>
<dbReference type="SUPFAM" id="SSF88659">
    <property type="entry name" value="Sigma3 and sigma4 domains of RNA polymerase sigma factors"/>
    <property type="match status" value="1"/>
</dbReference>
<evidence type="ECO:0000313" key="8">
    <source>
        <dbReference type="EMBL" id="MBY5957090.1"/>
    </source>
</evidence>
<protein>
    <submittedName>
        <fullName evidence="8">RNA polymerase sigma factor</fullName>
    </submittedName>
</protein>
<evidence type="ECO:0000313" key="9">
    <source>
        <dbReference type="Proteomes" id="UP000753961"/>
    </source>
</evidence>
<dbReference type="GO" id="GO:0003677">
    <property type="term" value="F:DNA binding"/>
    <property type="evidence" value="ECO:0007669"/>
    <property type="project" value="UniProtKB-KW"/>
</dbReference>
<dbReference type="GO" id="GO:0006352">
    <property type="term" value="P:DNA-templated transcription initiation"/>
    <property type="evidence" value="ECO:0007669"/>
    <property type="project" value="InterPro"/>
</dbReference>
<reference evidence="8" key="1">
    <citation type="submission" date="2021-06" db="EMBL/GenBank/DDBJ databases">
        <title>44 bacteria genomes isolated from Dapeng, Shenzhen.</title>
        <authorList>
            <person name="Zheng W."/>
            <person name="Yu S."/>
            <person name="Huang Y."/>
        </authorList>
    </citation>
    <scope>NUCLEOTIDE SEQUENCE</scope>
    <source>
        <strain evidence="8">DP5N28-2</strain>
    </source>
</reference>
<dbReference type="GO" id="GO:0016987">
    <property type="term" value="F:sigma factor activity"/>
    <property type="evidence" value="ECO:0007669"/>
    <property type="project" value="UniProtKB-KW"/>
</dbReference>
<accession>A0A953L7X8</accession>
<dbReference type="Gene3D" id="1.10.1740.10">
    <property type="match status" value="1"/>
</dbReference>
<evidence type="ECO:0000259" key="7">
    <source>
        <dbReference type="Pfam" id="PF08281"/>
    </source>
</evidence>
<keyword evidence="9" id="KW-1185">Reference proteome</keyword>
<dbReference type="InterPro" id="IPR007627">
    <property type="entry name" value="RNA_pol_sigma70_r2"/>
</dbReference>